<comment type="caution">
    <text evidence="10">The sequence shown here is derived from an EMBL/GenBank/DDBJ whole genome shotgun (WGS) entry which is preliminary data.</text>
</comment>
<dbReference type="OrthoDB" id="10265193at2759"/>
<keyword evidence="3 8" id="KW-0732">Signal</keyword>
<evidence type="ECO:0000256" key="7">
    <source>
        <dbReference type="SAM" id="Phobius"/>
    </source>
</evidence>
<feature type="domain" description="L-type lectin-like" evidence="9">
    <location>
        <begin position="1"/>
        <end position="214"/>
    </location>
</feature>
<dbReference type="SUPFAM" id="SSF49899">
    <property type="entry name" value="Concanavalin A-like lectins/glucanases"/>
    <property type="match status" value="1"/>
</dbReference>
<dbReference type="GO" id="GO:0005537">
    <property type="term" value="F:D-mannose binding"/>
    <property type="evidence" value="ECO:0007669"/>
    <property type="project" value="TreeGrafter"/>
</dbReference>
<feature type="chain" id="PRO_5010990564" evidence="8">
    <location>
        <begin position="20"/>
        <end position="373"/>
    </location>
</feature>
<keyword evidence="10" id="KW-0430">Lectin</keyword>
<dbReference type="CDD" id="cd07308">
    <property type="entry name" value="lectin_leg-like"/>
    <property type="match status" value="1"/>
</dbReference>
<gene>
    <name evidence="10" type="ORF">BCR37DRAFT_345102</name>
</gene>
<reference evidence="10 11" key="1">
    <citation type="submission" date="2016-07" db="EMBL/GenBank/DDBJ databases">
        <title>Pervasive Adenine N6-methylation of Active Genes in Fungi.</title>
        <authorList>
            <consortium name="DOE Joint Genome Institute"/>
            <person name="Mondo S.J."/>
            <person name="Dannebaum R.O."/>
            <person name="Kuo R.C."/>
            <person name="Labutti K."/>
            <person name="Haridas S."/>
            <person name="Kuo A."/>
            <person name="Salamov A."/>
            <person name="Ahrendt S.R."/>
            <person name="Lipzen A."/>
            <person name="Sullivan W."/>
            <person name="Andreopoulos W.B."/>
            <person name="Clum A."/>
            <person name="Lindquist E."/>
            <person name="Daum C."/>
            <person name="Ramamoorthy G.K."/>
            <person name="Gryganskyi A."/>
            <person name="Culley D."/>
            <person name="Magnuson J.K."/>
            <person name="James T.Y."/>
            <person name="O'Malley M.A."/>
            <person name="Stajich J.E."/>
            <person name="Spatafora J.W."/>
            <person name="Visel A."/>
            <person name="Grigoriev I.V."/>
        </authorList>
    </citation>
    <scope>NUCLEOTIDE SEQUENCE [LARGE SCALE GENOMIC DNA]</scope>
    <source>
        <strain evidence="10 11">12-1054</strain>
    </source>
</reference>
<evidence type="ECO:0000256" key="3">
    <source>
        <dbReference type="ARBA" id="ARBA00022729"/>
    </source>
</evidence>
<dbReference type="GO" id="GO:0030134">
    <property type="term" value="C:COPII-coated ER to Golgi transport vesicle"/>
    <property type="evidence" value="ECO:0007669"/>
    <property type="project" value="TreeGrafter"/>
</dbReference>
<evidence type="ECO:0000256" key="6">
    <source>
        <dbReference type="SAM" id="Coils"/>
    </source>
</evidence>
<dbReference type="PANTHER" id="PTHR12223:SF28">
    <property type="entry name" value="LECTIN, MANNOSE BINDING 1 LIKE"/>
    <property type="match status" value="1"/>
</dbReference>
<comment type="subcellular location">
    <subcellularLocation>
        <location evidence="1">Membrane</location>
        <topology evidence="1">Single-pass type I membrane protein</topology>
    </subcellularLocation>
</comment>
<dbReference type="GO" id="GO:0005793">
    <property type="term" value="C:endoplasmic reticulum-Golgi intermediate compartment"/>
    <property type="evidence" value="ECO:0007669"/>
    <property type="project" value="TreeGrafter"/>
</dbReference>
<protein>
    <submittedName>
        <fullName evidence="10">Concanavalin A-like lectin/glucanase domain-containing protein</fullName>
    </submittedName>
</protein>
<dbReference type="GO" id="GO:0006888">
    <property type="term" value="P:endoplasmic reticulum to Golgi vesicle-mediated transport"/>
    <property type="evidence" value="ECO:0007669"/>
    <property type="project" value="TreeGrafter"/>
</dbReference>
<dbReference type="PROSITE" id="PS51328">
    <property type="entry name" value="L_LECTIN_LIKE"/>
    <property type="match status" value="1"/>
</dbReference>
<proteinExistence type="predicted"/>
<dbReference type="EMBL" id="MCFI01000005">
    <property type="protein sequence ID" value="ORY85120.1"/>
    <property type="molecule type" value="Genomic_DNA"/>
</dbReference>
<dbReference type="PANTHER" id="PTHR12223">
    <property type="entry name" value="VESICULAR MANNOSE-BINDING LECTIN"/>
    <property type="match status" value="1"/>
</dbReference>
<organism evidence="10 11">
    <name type="scientific">Protomyces lactucae-debilis</name>
    <dbReference type="NCBI Taxonomy" id="2754530"/>
    <lineage>
        <taxon>Eukaryota</taxon>
        <taxon>Fungi</taxon>
        <taxon>Dikarya</taxon>
        <taxon>Ascomycota</taxon>
        <taxon>Taphrinomycotina</taxon>
        <taxon>Taphrinomycetes</taxon>
        <taxon>Taphrinales</taxon>
        <taxon>Protomycetaceae</taxon>
        <taxon>Protomyces</taxon>
    </lineage>
</organism>
<dbReference type="RefSeq" id="XP_040726903.1">
    <property type="nucleotide sequence ID" value="XM_040867602.1"/>
</dbReference>
<dbReference type="Pfam" id="PF03388">
    <property type="entry name" value="Lectin_leg-like"/>
    <property type="match status" value="1"/>
</dbReference>
<dbReference type="Proteomes" id="UP000193685">
    <property type="component" value="Unassembled WGS sequence"/>
</dbReference>
<dbReference type="InterPro" id="IPR013320">
    <property type="entry name" value="ConA-like_dom_sf"/>
</dbReference>
<evidence type="ECO:0000256" key="8">
    <source>
        <dbReference type="SAM" id="SignalP"/>
    </source>
</evidence>
<name>A0A1Y2FMC4_PROLT</name>
<evidence type="ECO:0000313" key="10">
    <source>
        <dbReference type="EMBL" id="ORY85120.1"/>
    </source>
</evidence>
<dbReference type="InterPro" id="IPR051136">
    <property type="entry name" value="Intracellular_Lectin-GPT"/>
</dbReference>
<dbReference type="InterPro" id="IPR005052">
    <property type="entry name" value="Lectin_leg"/>
</dbReference>
<dbReference type="Gene3D" id="2.60.120.200">
    <property type="match status" value="1"/>
</dbReference>
<keyword evidence="11" id="KW-1185">Reference proteome</keyword>
<accession>A0A1Y2FMC4</accession>
<feature type="coiled-coil region" evidence="6">
    <location>
        <begin position="250"/>
        <end position="328"/>
    </location>
</feature>
<sequence length="373" mass="40823">MRLAGIAAALLLSWDTVQADERNFIDHDTFGAAKALSDQIVLNPSMPNQMGAVWAKKTNELNSWMAEIKYRVNGPDHGGKGMAIWYTQSKQTHGGHIYGGPDNWDGLGLFLTAEPDGTGALRGHLNDGTFAFARAEAPEKHAFGACKIAHRNVGTISSIKLVYNVATFKVYHNDALCFENTHLSLPEHYYFGVSSQSGEMPDSHELFSFNVGAVPTEHAAANIKPAQSAQQGTSQSETNHIDQSGVQTALDGLRQELAQLKTQMAQVEQLRQSLSSMQSTLQRTESTVSSIQASAVGNSGTAHLETTLKDLAAQVARMNDRFALLEKDVQKQLELHQSKQSSGVYVLIAAQVAMFVLYAIYRKRREEAKSKFL</sequence>
<keyword evidence="6" id="KW-0175">Coiled coil</keyword>
<evidence type="ECO:0000259" key="9">
    <source>
        <dbReference type="PROSITE" id="PS51328"/>
    </source>
</evidence>
<evidence type="ECO:0000256" key="4">
    <source>
        <dbReference type="ARBA" id="ARBA00022989"/>
    </source>
</evidence>
<evidence type="ECO:0000256" key="2">
    <source>
        <dbReference type="ARBA" id="ARBA00022692"/>
    </source>
</evidence>
<dbReference type="GO" id="GO:0000139">
    <property type="term" value="C:Golgi membrane"/>
    <property type="evidence" value="ECO:0007669"/>
    <property type="project" value="TreeGrafter"/>
</dbReference>
<evidence type="ECO:0000313" key="11">
    <source>
        <dbReference type="Proteomes" id="UP000193685"/>
    </source>
</evidence>
<keyword evidence="4 7" id="KW-1133">Transmembrane helix</keyword>
<feature type="signal peptide" evidence="8">
    <location>
        <begin position="1"/>
        <end position="19"/>
    </location>
</feature>
<evidence type="ECO:0000256" key="5">
    <source>
        <dbReference type="ARBA" id="ARBA00023136"/>
    </source>
</evidence>
<dbReference type="OMA" id="WYTSERG"/>
<keyword evidence="5 7" id="KW-0472">Membrane</keyword>
<dbReference type="GeneID" id="63784201"/>
<evidence type="ECO:0000256" key="1">
    <source>
        <dbReference type="ARBA" id="ARBA00004479"/>
    </source>
</evidence>
<feature type="transmembrane region" description="Helical" evidence="7">
    <location>
        <begin position="342"/>
        <end position="361"/>
    </location>
</feature>
<keyword evidence="2 7" id="KW-0812">Transmembrane</keyword>
<dbReference type="STRING" id="56484.A0A1Y2FMC4"/>
<dbReference type="GO" id="GO:0005789">
    <property type="term" value="C:endoplasmic reticulum membrane"/>
    <property type="evidence" value="ECO:0007669"/>
    <property type="project" value="TreeGrafter"/>
</dbReference>
<dbReference type="AlphaFoldDB" id="A0A1Y2FMC4"/>